<dbReference type="GO" id="GO:0003700">
    <property type="term" value="F:DNA-binding transcription factor activity"/>
    <property type="evidence" value="ECO:0007669"/>
    <property type="project" value="InterPro"/>
</dbReference>
<keyword evidence="7" id="KW-1185">Reference proteome</keyword>
<dbReference type="EMBL" id="NEVS01000004">
    <property type="protein sequence ID" value="OZI62456.1"/>
    <property type="molecule type" value="Genomic_DNA"/>
</dbReference>
<organism evidence="6 7">
    <name type="scientific">Bordetella genomosp. 11</name>
    <dbReference type="NCBI Taxonomy" id="1416808"/>
    <lineage>
        <taxon>Bacteria</taxon>
        <taxon>Pseudomonadati</taxon>
        <taxon>Pseudomonadota</taxon>
        <taxon>Betaproteobacteria</taxon>
        <taxon>Burkholderiales</taxon>
        <taxon>Alcaligenaceae</taxon>
        <taxon>Bordetella</taxon>
    </lineage>
</organism>
<dbReference type="Gene3D" id="1.10.10.10">
    <property type="entry name" value="Winged helix-like DNA-binding domain superfamily/Winged helix DNA-binding domain"/>
    <property type="match status" value="1"/>
</dbReference>
<accession>A0A261UKP3</accession>
<keyword evidence="3" id="KW-0238">DNA-binding</keyword>
<dbReference type="InterPro" id="IPR005119">
    <property type="entry name" value="LysR_subst-bd"/>
</dbReference>
<dbReference type="Pfam" id="PF00126">
    <property type="entry name" value="HTH_1"/>
    <property type="match status" value="1"/>
</dbReference>
<evidence type="ECO:0000256" key="1">
    <source>
        <dbReference type="ARBA" id="ARBA00009437"/>
    </source>
</evidence>
<dbReference type="OrthoDB" id="8675247at2"/>
<keyword evidence="2" id="KW-0805">Transcription regulation</keyword>
<dbReference type="InterPro" id="IPR036388">
    <property type="entry name" value="WH-like_DNA-bd_sf"/>
</dbReference>
<dbReference type="Proteomes" id="UP000215767">
    <property type="component" value="Unassembled WGS sequence"/>
</dbReference>
<dbReference type="Pfam" id="PF03466">
    <property type="entry name" value="LysR_substrate"/>
    <property type="match status" value="1"/>
</dbReference>
<evidence type="ECO:0000313" key="7">
    <source>
        <dbReference type="Proteomes" id="UP000215767"/>
    </source>
</evidence>
<keyword evidence="4" id="KW-0804">Transcription</keyword>
<evidence type="ECO:0000313" key="6">
    <source>
        <dbReference type="EMBL" id="OZI62456.1"/>
    </source>
</evidence>
<dbReference type="FunFam" id="1.10.10.10:FF:000001">
    <property type="entry name" value="LysR family transcriptional regulator"/>
    <property type="match status" value="1"/>
</dbReference>
<dbReference type="PANTHER" id="PTHR30419:SF8">
    <property type="entry name" value="NITROGEN ASSIMILATION TRANSCRIPTIONAL ACTIVATOR-RELATED"/>
    <property type="match status" value="1"/>
</dbReference>
<feature type="domain" description="HTH lysR-type" evidence="5">
    <location>
        <begin position="6"/>
        <end position="63"/>
    </location>
</feature>
<dbReference type="PRINTS" id="PR00039">
    <property type="entry name" value="HTHLYSR"/>
</dbReference>
<dbReference type="SUPFAM" id="SSF46785">
    <property type="entry name" value="Winged helix' DNA-binding domain"/>
    <property type="match status" value="1"/>
</dbReference>
<evidence type="ECO:0000256" key="4">
    <source>
        <dbReference type="ARBA" id="ARBA00023163"/>
    </source>
</evidence>
<dbReference type="GO" id="GO:0003677">
    <property type="term" value="F:DNA binding"/>
    <property type="evidence" value="ECO:0007669"/>
    <property type="project" value="UniProtKB-KW"/>
</dbReference>
<reference evidence="7" key="1">
    <citation type="submission" date="2017-05" db="EMBL/GenBank/DDBJ databases">
        <title>Complete and WGS of Bordetella genogroups.</title>
        <authorList>
            <person name="Spilker T."/>
            <person name="Lipuma J."/>
        </authorList>
    </citation>
    <scope>NUCLEOTIDE SEQUENCE [LARGE SCALE GENOMIC DNA]</scope>
    <source>
        <strain evidence="7">AU8856</strain>
    </source>
</reference>
<protein>
    <recommendedName>
        <fullName evidence="5">HTH lysR-type domain-containing protein</fullName>
    </recommendedName>
</protein>
<name>A0A261UKP3_9BORD</name>
<gene>
    <name evidence="6" type="ORF">CAL28_25100</name>
</gene>
<proteinExistence type="inferred from homology"/>
<dbReference type="PROSITE" id="PS50931">
    <property type="entry name" value="HTH_LYSR"/>
    <property type="match status" value="1"/>
</dbReference>
<evidence type="ECO:0000256" key="3">
    <source>
        <dbReference type="ARBA" id="ARBA00023125"/>
    </source>
</evidence>
<comment type="similarity">
    <text evidence="1">Belongs to the LysR transcriptional regulatory family.</text>
</comment>
<dbReference type="InterPro" id="IPR036390">
    <property type="entry name" value="WH_DNA-bd_sf"/>
</dbReference>
<sequence length="322" mass="35235">MHLANITLKQLRAFAAVAREGSFTRASEKLHVTQSTLTTSVKALESEIGLRLFDRSTRAVQLTMQGEQFLPAAERMLRDLQESLEEMRMAATRQRGSAVVAAAASFINYVMSPAVIEMAGTYPGITVRMREETTEGVCRLVLSGEADFGVTTLFRPEPLLDTAKILTDLYGAVFEPRHPLALEHGSIPWSRLAGHTMVGLHPSNGIRALIDLHPRIARRFKEPGYEVGSMSSLFPLLNRGMGYAALPALAAQPLVSAGLCFKPLIQPVLKRNLYVVKKKGRTLSPSAAALLESMTHAVERMKPHAQVEIAFGVEQMNAFCAP</sequence>
<dbReference type="Gene3D" id="3.40.190.290">
    <property type="match status" value="1"/>
</dbReference>
<dbReference type="GO" id="GO:0005829">
    <property type="term" value="C:cytosol"/>
    <property type="evidence" value="ECO:0007669"/>
    <property type="project" value="TreeGrafter"/>
</dbReference>
<dbReference type="PANTHER" id="PTHR30419">
    <property type="entry name" value="HTH-TYPE TRANSCRIPTIONAL REGULATOR YBHD"/>
    <property type="match status" value="1"/>
</dbReference>
<dbReference type="InterPro" id="IPR050950">
    <property type="entry name" value="HTH-type_LysR_regulators"/>
</dbReference>
<comment type="caution">
    <text evidence="6">The sequence shown here is derived from an EMBL/GenBank/DDBJ whole genome shotgun (WGS) entry which is preliminary data.</text>
</comment>
<dbReference type="SUPFAM" id="SSF53850">
    <property type="entry name" value="Periplasmic binding protein-like II"/>
    <property type="match status" value="1"/>
</dbReference>
<evidence type="ECO:0000259" key="5">
    <source>
        <dbReference type="PROSITE" id="PS50931"/>
    </source>
</evidence>
<dbReference type="InterPro" id="IPR000847">
    <property type="entry name" value="LysR_HTH_N"/>
</dbReference>
<evidence type="ECO:0000256" key="2">
    <source>
        <dbReference type="ARBA" id="ARBA00023015"/>
    </source>
</evidence>
<dbReference type="AlphaFoldDB" id="A0A261UKP3"/>
<dbReference type="RefSeq" id="WP_094843833.1">
    <property type="nucleotide sequence ID" value="NZ_NEVS01000004.1"/>
</dbReference>